<feature type="region of interest" description="Disordered" evidence="4">
    <location>
        <begin position="475"/>
        <end position="519"/>
    </location>
</feature>
<evidence type="ECO:0000256" key="2">
    <source>
        <dbReference type="ARBA" id="ARBA00022525"/>
    </source>
</evidence>
<reference evidence="5 6" key="1">
    <citation type="submission" date="2019-11" db="EMBL/GenBank/DDBJ databases">
        <title>Epiphytic Pseudomonas syringae from cherry orchards.</title>
        <authorList>
            <person name="Hulin M.T."/>
        </authorList>
    </citation>
    <scope>NUCLEOTIDE SEQUENCE [LARGE SCALE GENOMIC DNA]</scope>
    <source>
        <strain evidence="5 6">PA-6-5B</strain>
    </source>
</reference>
<accession>A0ABS9F7F6</accession>
<evidence type="ECO:0000313" key="5">
    <source>
        <dbReference type="EMBL" id="MCF5108299.1"/>
    </source>
</evidence>
<feature type="region of interest" description="Disordered" evidence="4">
    <location>
        <begin position="197"/>
        <end position="216"/>
    </location>
</feature>
<dbReference type="EMBL" id="WKED01000027">
    <property type="protein sequence ID" value="MCF5108299.1"/>
    <property type="molecule type" value="Genomic_DNA"/>
</dbReference>
<dbReference type="Gene3D" id="2.150.10.10">
    <property type="entry name" value="Serralysin-like metalloprotease, C-terminal"/>
    <property type="match status" value="2"/>
</dbReference>
<dbReference type="InterPro" id="IPR050557">
    <property type="entry name" value="RTX_toxin/Mannuronan_C5-epim"/>
</dbReference>
<evidence type="ECO:0000313" key="6">
    <source>
        <dbReference type="Proteomes" id="UP000814003"/>
    </source>
</evidence>
<dbReference type="Proteomes" id="UP000814003">
    <property type="component" value="Unassembled WGS sequence"/>
</dbReference>
<feature type="compositionally biased region" description="Low complexity" evidence="4">
    <location>
        <begin position="488"/>
        <end position="499"/>
    </location>
</feature>
<keyword evidence="6" id="KW-1185">Reference proteome</keyword>
<keyword evidence="2" id="KW-0964">Secreted</keyword>
<dbReference type="InterPro" id="IPR011049">
    <property type="entry name" value="Serralysin-like_metalloprot_C"/>
</dbReference>
<dbReference type="PANTHER" id="PTHR38340:SF1">
    <property type="entry name" value="S-LAYER PROTEIN"/>
    <property type="match status" value="1"/>
</dbReference>
<dbReference type="RefSeq" id="WP_083743124.1">
    <property type="nucleotide sequence ID" value="NZ_CBCRYT010000111.1"/>
</dbReference>
<gene>
    <name evidence="5" type="ORF">GIW56_15740</name>
</gene>
<protein>
    <submittedName>
        <fullName evidence="5">Hemolysin</fullName>
    </submittedName>
</protein>
<evidence type="ECO:0000256" key="3">
    <source>
        <dbReference type="ARBA" id="ARBA00022837"/>
    </source>
</evidence>
<dbReference type="GeneID" id="70101305"/>
<comment type="subcellular location">
    <subcellularLocation>
        <location evidence="1">Secreted</location>
    </subcellularLocation>
</comment>
<evidence type="ECO:0000256" key="1">
    <source>
        <dbReference type="ARBA" id="ARBA00004613"/>
    </source>
</evidence>
<comment type="caution">
    <text evidence="5">The sequence shown here is derived from an EMBL/GenBank/DDBJ whole genome shotgun (WGS) entry which is preliminary data.</text>
</comment>
<dbReference type="PRINTS" id="PR00313">
    <property type="entry name" value="CABNDNGRPT"/>
</dbReference>
<proteinExistence type="predicted"/>
<dbReference type="InterPro" id="IPR028208">
    <property type="entry name" value="Effector_pro_NleD-like"/>
</dbReference>
<dbReference type="PANTHER" id="PTHR38340">
    <property type="entry name" value="S-LAYER PROTEIN"/>
    <property type="match status" value="1"/>
</dbReference>
<sequence length="519" mass="56373">MVIATSLQPLNLPPPSQPAVALAGNSVSNPITIQSPPLKKSHAQFTSSSKLTPDQNYIEKYPVYTNSFTLFSDNHIKITHKVTWEKTKDDGYINRNNALQIVTGDNSDLIKVNPSSGNDIHLEVNGTHYLLKINNHEDYPEQLHIKSKGGDDHIRVDPRVTIPITIEGGRGNDRIETLGSGATRVYGGAGDDDITLGSGDSYAEGNSGNDKMRGGTGKTVMYGNNGADLMFSGPGSKGTFSYMDGGTGNDTMIGASPLNLMHGGPGEDLMYSIGPTTFYTGRGRDTVLANHTSDRIYADAGDRVARVAGSTLRQVRINDAGHKAFKIEGSDKFKQQTQDDLEFFRNSPTAQTMLTELDQAAELNGSPVTIRETGDRPNYSFRNNLTREYDKQLKEYDDLAESPLLGFIQGQAKGSVATGAAINNNPGLIVEEPPVISLYHEMAHAYNGAHGTLLPGQTNDEPNLERQAVGLETNAPAFDFDNNPRTPPTTTNPKPFTENALREETGFPRRNSYIQPAEE</sequence>
<dbReference type="SUPFAM" id="SSF51120">
    <property type="entry name" value="beta-Roll"/>
    <property type="match status" value="2"/>
</dbReference>
<dbReference type="Pfam" id="PF00353">
    <property type="entry name" value="HemolysinCabind"/>
    <property type="match status" value="5"/>
</dbReference>
<name>A0ABS9F7F6_9PSED</name>
<dbReference type="Pfam" id="PF14891">
    <property type="entry name" value="Peptidase_M91"/>
    <property type="match status" value="1"/>
</dbReference>
<dbReference type="InterPro" id="IPR001343">
    <property type="entry name" value="Hemolysn_Ca-bd"/>
</dbReference>
<evidence type="ECO:0000256" key="4">
    <source>
        <dbReference type="SAM" id="MobiDB-lite"/>
    </source>
</evidence>
<organism evidence="5 6">
    <name type="scientific">Pseudomonas gessardii</name>
    <dbReference type="NCBI Taxonomy" id="78544"/>
    <lineage>
        <taxon>Bacteria</taxon>
        <taxon>Pseudomonadati</taxon>
        <taxon>Pseudomonadota</taxon>
        <taxon>Gammaproteobacteria</taxon>
        <taxon>Pseudomonadales</taxon>
        <taxon>Pseudomonadaceae</taxon>
        <taxon>Pseudomonas</taxon>
    </lineage>
</organism>
<keyword evidence="3" id="KW-0106">Calcium</keyword>